<dbReference type="Proteomes" id="UP000321832">
    <property type="component" value="Unassembled WGS sequence"/>
</dbReference>
<sequence length="180" mass="18643">MRADAQRALAQLRSQGVKLAMLSGDAPMRAALLAERLGIADVRGGATPADKLAAVAARQGEGRRVAMVGDGLNDAPVLARADVSFAFAHGSAVARSGADVVLLGDRLADVALARTQSQRTLRVIRQNLAWAALYNAACVPLALVGWLPPWAAGIGMASSSLLVVLNALRVSRTSADEPKV</sequence>
<dbReference type="AlphaFoldDB" id="A0A5C6U330"/>
<keyword evidence="8" id="KW-1133">Transmembrane helix</keyword>
<dbReference type="EMBL" id="VOPW01000001">
    <property type="protein sequence ID" value="TXC66126.1"/>
    <property type="molecule type" value="Genomic_DNA"/>
</dbReference>
<dbReference type="Gene3D" id="3.40.50.1000">
    <property type="entry name" value="HAD superfamily/HAD-like"/>
    <property type="match status" value="1"/>
</dbReference>
<evidence type="ECO:0000256" key="7">
    <source>
        <dbReference type="ARBA" id="ARBA00023065"/>
    </source>
</evidence>
<keyword evidence="6" id="KW-1278">Translocase</keyword>
<dbReference type="PANTHER" id="PTHR43520">
    <property type="entry name" value="ATP7, ISOFORM B"/>
    <property type="match status" value="1"/>
</dbReference>
<keyword evidence="5" id="KW-0460">Magnesium</keyword>
<dbReference type="SUPFAM" id="SSF56784">
    <property type="entry name" value="HAD-like"/>
    <property type="match status" value="1"/>
</dbReference>
<keyword evidence="10" id="KW-1185">Reference proteome</keyword>
<dbReference type="GO" id="GO:0005886">
    <property type="term" value="C:plasma membrane"/>
    <property type="evidence" value="ECO:0007669"/>
    <property type="project" value="UniProtKB-SubCell"/>
</dbReference>
<keyword evidence="3" id="KW-1003">Cell membrane</keyword>
<evidence type="ECO:0000256" key="1">
    <source>
        <dbReference type="ARBA" id="ARBA00004651"/>
    </source>
</evidence>
<dbReference type="GO" id="GO:0016887">
    <property type="term" value="F:ATP hydrolysis activity"/>
    <property type="evidence" value="ECO:0007669"/>
    <property type="project" value="InterPro"/>
</dbReference>
<dbReference type="PRINTS" id="PR00119">
    <property type="entry name" value="CATATPASE"/>
</dbReference>
<name>A0A5C6U330_9BURK</name>
<keyword evidence="8" id="KW-0472">Membrane</keyword>
<dbReference type="GO" id="GO:0005507">
    <property type="term" value="F:copper ion binding"/>
    <property type="evidence" value="ECO:0007669"/>
    <property type="project" value="TreeGrafter"/>
</dbReference>
<protein>
    <submittedName>
        <fullName evidence="9">HAD-IC family P-type ATPase</fullName>
    </submittedName>
</protein>
<dbReference type="InterPro" id="IPR001757">
    <property type="entry name" value="P_typ_ATPase"/>
</dbReference>
<dbReference type="InterPro" id="IPR023214">
    <property type="entry name" value="HAD_sf"/>
</dbReference>
<keyword evidence="2" id="KW-0813">Transport</keyword>
<keyword evidence="7" id="KW-0406">Ion transport</keyword>
<comment type="caution">
    <text evidence="9">The sequence shown here is derived from an EMBL/GenBank/DDBJ whole genome shotgun (WGS) entry which is preliminary data.</text>
</comment>
<dbReference type="GO" id="GO:0005524">
    <property type="term" value="F:ATP binding"/>
    <property type="evidence" value="ECO:0007669"/>
    <property type="project" value="InterPro"/>
</dbReference>
<dbReference type="Pfam" id="PF00702">
    <property type="entry name" value="Hydrolase"/>
    <property type="match status" value="1"/>
</dbReference>
<feature type="transmembrane region" description="Helical" evidence="8">
    <location>
        <begin position="127"/>
        <end position="144"/>
    </location>
</feature>
<keyword evidence="4" id="KW-0597">Phosphoprotein</keyword>
<dbReference type="PANTHER" id="PTHR43520:SF5">
    <property type="entry name" value="CATION-TRANSPORTING P-TYPE ATPASE-RELATED"/>
    <property type="match status" value="1"/>
</dbReference>
<dbReference type="InterPro" id="IPR036412">
    <property type="entry name" value="HAD-like_sf"/>
</dbReference>
<reference evidence="9 10" key="1">
    <citation type="submission" date="2019-08" db="EMBL/GenBank/DDBJ databases">
        <authorList>
            <person name="Khan S.A."/>
            <person name="Jeon C.O."/>
            <person name="Jeong S.E."/>
        </authorList>
    </citation>
    <scope>NUCLEOTIDE SEQUENCE [LARGE SCALE GENOMIC DNA]</scope>
    <source>
        <strain evidence="10">IMCC1728</strain>
    </source>
</reference>
<gene>
    <name evidence="9" type="ORF">FSC37_09855</name>
</gene>
<organism evidence="9 10">
    <name type="scientific">Piscinibacter aquaticus</name>
    <dbReference type="NCBI Taxonomy" id="392597"/>
    <lineage>
        <taxon>Bacteria</taxon>
        <taxon>Pseudomonadati</taxon>
        <taxon>Pseudomonadota</taxon>
        <taxon>Betaproteobacteria</taxon>
        <taxon>Burkholderiales</taxon>
        <taxon>Sphaerotilaceae</taxon>
        <taxon>Piscinibacter</taxon>
    </lineage>
</organism>
<evidence type="ECO:0000256" key="6">
    <source>
        <dbReference type="ARBA" id="ARBA00022967"/>
    </source>
</evidence>
<dbReference type="NCBIfam" id="TIGR01494">
    <property type="entry name" value="ATPase_P-type"/>
    <property type="match status" value="1"/>
</dbReference>
<evidence type="ECO:0000256" key="3">
    <source>
        <dbReference type="ARBA" id="ARBA00022475"/>
    </source>
</evidence>
<evidence type="ECO:0000256" key="4">
    <source>
        <dbReference type="ARBA" id="ARBA00022553"/>
    </source>
</evidence>
<evidence type="ECO:0000256" key="5">
    <source>
        <dbReference type="ARBA" id="ARBA00022842"/>
    </source>
</evidence>
<evidence type="ECO:0000313" key="9">
    <source>
        <dbReference type="EMBL" id="TXC66126.1"/>
    </source>
</evidence>
<comment type="subcellular location">
    <subcellularLocation>
        <location evidence="1">Cell membrane</location>
        <topology evidence="1">Multi-pass membrane protein</topology>
    </subcellularLocation>
</comment>
<accession>A0A5C6U330</accession>
<keyword evidence="8" id="KW-0812">Transmembrane</keyword>
<proteinExistence type="predicted"/>
<dbReference type="GO" id="GO:0043682">
    <property type="term" value="F:P-type divalent copper transporter activity"/>
    <property type="evidence" value="ECO:0007669"/>
    <property type="project" value="TreeGrafter"/>
</dbReference>
<evidence type="ECO:0000256" key="8">
    <source>
        <dbReference type="SAM" id="Phobius"/>
    </source>
</evidence>
<evidence type="ECO:0000313" key="10">
    <source>
        <dbReference type="Proteomes" id="UP000321832"/>
    </source>
</evidence>
<evidence type="ECO:0000256" key="2">
    <source>
        <dbReference type="ARBA" id="ARBA00022448"/>
    </source>
</evidence>
<dbReference type="GO" id="GO:0055070">
    <property type="term" value="P:copper ion homeostasis"/>
    <property type="evidence" value="ECO:0007669"/>
    <property type="project" value="TreeGrafter"/>
</dbReference>